<dbReference type="Gene3D" id="1.10.10.10">
    <property type="entry name" value="Winged helix-like DNA-binding domain superfamily/Winged helix DNA-binding domain"/>
    <property type="match status" value="1"/>
</dbReference>
<evidence type="ECO:0000313" key="5">
    <source>
        <dbReference type="EMBL" id="RAJ82246.1"/>
    </source>
</evidence>
<protein>
    <submittedName>
        <fullName evidence="5">DNA-binding HxlR family transcriptional regulator</fullName>
    </submittedName>
</protein>
<keyword evidence="3" id="KW-0804">Transcription</keyword>
<keyword evidence="1" id="KW-0805">Transcription regulation</keyword>
<feature type="domain" description="HTH hxlR-type" evidence="4">
    <location>
        <begin position="12"/>
        <end position="110"/>
    </location>
</feature>
<keyword evidence="6" id="KW-1185">Reference proteome</keyword>
<evidence type="ECO:0000256" key="1">
    <source>
        <dbReference type="ARBA" id="ARBA00023015"/>
    </source>
</evidence>
<evidence type="ECO:0000256" key="2">
    <source>
        <dbReference type="ARBA" id="ARBA00023125"/>
    </source>
</evidence>
<comment type="caution">
    <text evidence="5">The sequence shown here is derived from an EMBL/GenBank/DDBJ whole genome shotgun (WGS) entry which is preliminary data.</text>
</comment>
<evidence type="ECO:0000313" key="6">
    <source>
        <dbReference type="Proteomes" id="UP000249819"/>
    </source>
</evidence>
<dbReference type="RefSeq" id="WP_111592775.1">
    <property type="nucleotide sequence ID" value="NZ_QLMA01000004.1"/>
</dbReference>
<dbReference type="InterPro" id="IPR036388">
    <property type="entry name" value="WH-like_DNA-bd_sf"/>
</dbReference>
<dbReference type="PANTHER" id="PTHR33204">
    <property type="entry name" value="TRANSCRIPTIONAL REGULATOR, MARR FAMILY"/>
    <property type="match status" value="1"/>
</dbReference>
<dbReference type="InterPro" id="IPR002577">
    <property type="entry name" value="HTH_HxlR"/>
</dbReference>
<name>A0A327W1T9_9BACT</name>
<sequence>MYEKKIPKDFSCGFSVLMEIIGGKWKSYLLYLIHNGVHRPNELHKQMPSATRRVLNMQLRELEFHGMVKRVIYPELPPRVEYFLTEFGDSLLPVIFEMNEWGNNHLERFQKLITDKQLEAVA</sequence>
<accession>A0A327W1T9</accession>
<dbReference type="SUPFAM" id="SSF46785">
    <property type="entry name" value="Winged helix' DNA-binding domain"/>
    <property type="match status" value="1"/>
</dbReference>
<keyword evidence="2 5" id="KW-0238">DNA-binding</keyword>
<dbReference type="Proteomes" id="UP000249819">
    <property type="component" value="Unassembled WGS sequence"/>
</dbReference>
<dbReference type="EMBL" id="QLMA01000004">
    <property type="protein sequence ID" value="RAJ82246.1"/>
    <property type="molecule type" value="Genomic_DNA"/>
</dbReference>
<dbReference type="AlphaFoldDB" id="A0A327W1T9"/>
<reference evidence="5 6" key="1">
    <citation type="submission" date="2018-06" db="EMBL/GenBank/DDBJ databases">
        <title>Genomic Encyclopedia of Archaeal and Bacterial Type Strains, Phase II (KMG-II): from individual species to whole genera.</title>
        <authorList>
            <person name="Goeker M."/>
        </authorList>
    </citation>
    <scope>NUCLEOTIDE SEQUENCE [LARGE SCALE GENOMIC DNA]</scope>
    <source>
        <strain evidence="5 6">DSM 29821</strain>
    </source>
</reference>
<dbReference type="PROSITE" id="PS51118">
    <property type="entry name" value="HTH_HXLR"/>
    <property type="match status" value="1"/>
</dbReference>
<dbReference type="OrthoDB" id="8231503at2"/>
<gene>
    <name evidence="5" type="ORF">CLV59_104471</name>
</gene>
<organism evidence="5 6">
    <name type="scientific">Chitinophaga dinghuensis</name>
    <dbReference type="NCBI Taxonomy" id="1539050"/>
    <lineage>
        <taxon>Bacteria</taxon>
        <taxon>Pseudomonadati</taxon>
        <taxon>Bacteroidota</taxon>
        <taxon>Chitinophagia</taxon>
        <taxon>Chitinophagales</taxon>
        <taxon>Chitinophagaceae</taxon>
        <taxon>Chitinophaga</taxon>
    </lineage>
</organism>
<dbReference type="PANTHER" id="PTHR33204:SF29">
    <property type="entry name" value="TRANSCRIPTIONAL REGULATOR"/>
    <property type="match status" value="1"/>
</dbReference>
<proteinExistence type="predicted"/>
<dbReference type="Pfam" id="PF01638">
    <property type="entry name" value="HxlR"/>
    <property type="match status" value="1"/>
</dbReference>
<evidence type="ECO:0000259" key="4">
    <source>
        <dbReference type="PROSITE" id="PS51118"/>
    </source>
</evidence>
<dbReference type="InterPro" id="IPR036390">
    <property type="entry name" value="WH_DNA-bd_sf"/>
</dbReference>
<evidence type="ECO:0000256" key="3">
    <source>
        <dbReference type="ARBA" id="ARBA00023163"/>
    </source>
</evidence>
<dbReference type="GO" id="GO:0003677">
    <property type="term" value="F:DNA binding"/>
    <property type="evidence" value="ECO:0007669"/>
    <property type="project" value="UniProtKB-KW"/>
</dbReference>